<gene>
    <name evidence="3" type="ORF">Scep_013753</name>
</gene>
<dbReference type="PANTHER" id="PTHR34957:SF1">
    <property type="entry name" value="NUCLEAR TRANSPORT FACTOR 2 (NTF2) FAMILY PROTEIN"/>
    <property type="match status" value="1"/>
</dbReference>
<dbReference type="InterPro" id="IPR001943">
    <property type="entry name" value="UVR_dom"/>
</dbReference>
<dbReference type="Proteomes" id="UP001419268">
    <property type="component" value="Unassembled WGS sequence"/>
</dbReference>
<feature type="domain" description="UVR" evidence="1">
    <location>
        <begin position="85"/>
        <end position="115"/>
    </location>
</feature>
<dbReference type="PANTHER" id="PTHR34957">
    <property type="entry name" value="NUCLEAR TRANSPORT FACTOR 2 (NTF2) FAMILY PROTEIN"/>
    <property type="match status" value="1"/>
</dbReference>
<dbReference type="SUPFAM" id="SSF54427">
    <property type="entry name" value="NTF2-like"/>
    <property type="match status" value="1"/>
</dbReference>
<protein>
    <submittedName>
        <fullName evidence="3">Uncharacterized protein</fullName>
    </submittedName>
</protein>
<organism evidence="3 4">
    <name type="scientific">Stephania cephalantha</name>
    <dbReference type="NCBI Taxonomy" id="152367"/>
    <lineage>
        <taxon>Eukaryota</taxon>
        <taxon>Viridiplantae</taxon>
        <taxon>Streptophyta</taxon>
        <taxon>Embryophyta</taxon>
        <taxon>Tracheophyta</taxon>
        <taxon>Spermatophyta</taxon>
        <taxon>Magnoliopsida</taxon>
        <taxon>Ranunculales</taxon>
        <taxon>Menispermaceae</taxon>
        <taxon>Menispermoideae</taxon>
        <taxon>Cissampelideae</taxon>
        <taxon>Stephania</taxon>
    </lineage>
</organism>
<dbReference type="InterPro" id="IPR032710">
    <property type="entry name" value="NTF2-like_dom_sf"/>
</dbReference>
<name>A0AAP0J210_9MAGN</name>
<dbReference type="Pfam" id="PF02151">
    <property type="entry name" value="UVR"/>
    <property type="match status" value="1"/>
</dbReference>
<evidence type="ECO:0000259" key="1">
    <source>
        <dbReference type="Pfam" id="PF02151"/>
    </source>
</evidence>
<evidence type="ECO:0000313" key="3">
    <source>
        <dbReference type="EMBL" id="KAK9124907.1"/>
    </source>
</evidence>
<dbReference type="InterPro" id="IPR037401">
    <property type="entry name" value="SnoaL-like"/>
</dbReference>
<keyword evidence="4" id="KW-1185">Reference proteome</keyword>
<dbReference type="Pfam" id="PF13474">
    <property type="entry name" value="SnoaL_3"/>
    <property type="match status" value="1"/>
</dbReference>
<evidence type="ECO:0000259" key="2">
    <source>
        <dbReference type="Pfam" id="PF13474"/>
    </source>
</evidence>
<dbReference type="EMBL" id="JBBNAG010000006">
    <property type="protein sequence ID" value="KAK9124907.1"/>
    <property type="molecule type" value="Genomic_DNA"/>
</dbReference>
<sequence length="240" mass="26796">MSCLNAFSPIRCASSPFSKPFRRRIPTTVPLVSPIRFAVKSEESSSNVPISSHPSFCRRESKSCRAKEDDSESALGSDGIILDKNALERDLEKAIEEENYARAAKIRDSLRFLHEDSKTSVLAANAKFYDLFRTGDLAGMQALWAKADHVCCVHPGVSGISGYDLVMGSWEFVCAEYEFPIEIGLKNIEVYVKGDIGYVTCIEVVKSKGSNWGKQFATNMFERIDGQWYICSHHASYIDL</sequence>
<accession>A0AAP0J210</accession>
<feature type="domain" description="SnoaL-like" evidence="2">
    <location>
        <begin position="121"/>
        <end position="238"/>
    </location>
</feature>
<proteinExistence type="predicted"/>
<evidence type="ECO:0000313" key="4">
    <source>
        <dbReference type="Proteomes" id="UP001419268"/>
    </source>
</evidence>
<reference evidence="3 4" key="1">
    <citation type="submission" date="2024-01" db="EMBL/GenBank/DDBJ databases">
        <title>Genome assemblies of Stephania.</title>
        <authorList>
            <person name="Yang L."/>
        </authorList>
    </citation>
    <scope>NUCLEOTIDE SEQUENCE [LARGE SCALE GENOMIC DNA]</scope>
    <source>
        <strain evidence="3">JXDWG</strain>
        <tissue evidence="3">Leaf</tissue>
    </source>
</reference>
<comment type="caution">
    <text evidence="3">The sequence shown here is derived from an EMBL/GenBank/DDBJ whole genome shotgun (WGS) entry which is preliminary data.</text>
</comment>
<dbReference type="Gene3D" id="3.10.450.50">
    <property type="match status" value="1"/>
</dbReference>
<dbReference type="AlphaFoldDB" id="A0AAP0J210"/>